<keyword evidence="3" id="KW-1185">Reference proteome</keyword>
<name>A0AAE1JZL9_PETCI</name>
<feature type="region of interest" description="Disordered" evidence="1">
    <location>
        <begin position="764"/>
        <end position="803"/>
    </location>
</feature>
<organism evidence="2 3">
    <name type="scientific">Petrolisthes cinctipes</name>
    <name type="common">Flat porcelain crab</name>
    <dbReference type="NCBI Taxonomy" id="88211"/>
    <lineage>
        <taxon>Eukaryota</taxon>
        <taxon>Metazoa</taxon>
        <taxon>Ecdysozoa</taxon>
        <taxon>Arthropoda</taxon>
        <taxon>Crustacea</taxon>
        <taxon>Multicrustacea</taxon>
        <taxon>Malacostraca</taxon>
        <taxon>Eumalacostraca</taxon>
        <taxon>Eucarida</taxon>
        <taxon>Decapoda</taxon>
        <taxon>Pleocyemata</taxon>
        <taxon>Anomura</taxon>
        <taxon>Galatheoidea</taxon>
        <taxon>Porcellanidae</taxon>
        <taxon>Petrolisthes</taxon>
    </lineage>
</organism>
<feature type="compositionally biased region" description="Low complexity" evidence="1">
    <location>
        <begin position="941"/>
        <end position="956"/>
    </location>
</feature>
<feature type="compositionally biased region" description="Polar residues" evidence="1">
    <location>
        <begin position="480"/>
        <end position="497"/>
    </location>
</feature>
<feature type="region of interest" description="Disordered" evidence="1">
    <location>
        <begin position="831"/>
        <end position="908"/>
    </location>
</feature>
<dbReference type="EMBL" id="JAWQEG010004952">
    <property type="protein sequence ID" value="KAK3859688.1"/>
    <property type="molecule type" value="Genomic_DNA"/>
</dbReference>
<evidence type="ECO:0000313" key="3">
    <source>
        <dbReference type="Proteomes" id="UP001286313"/>
    </source>
</evidence>
<comment type="caution">
    <text evidence="2">The sequence shown here is derived from an EMBL/GenBank/DDBJ whole genome shotgun (WGS) entry which is preliminary data.</text>
</comment>
<feature type="compositionally biased region" description="Low complexity" evidence="1">
    <location>
        <begin position="881"/>
        <end position="898"/>
    </location>
</feature>
<feature type="compositionally biased region" description="Low complexity" evidence="1">
    <location>
        <begin position="379"/>
        <end position="398"/>
    </location>
</feature>
<feature type="compositionally biased region" description="Polar residues" evidence="1">
    <location>
        <begin position="408"/>
        <end position="421"/>
    </location>
</feature>
<feature type="compositionally biased region" description="Polar residues" evidence="1">
    <location>
        <begin position="319"/>
        <end position="345"/>
    </location>
</feature>
<feature type="compositionally biased region" description="Low complexity" evidence="1">
    <location>
        <begin position="775"/>
        <end position="803"/>
    </location>
</feature>
<proteinExistence type="predicted"/>
<gene>
    <name evidence="2" type="ORF">Pcinc_034207</name>
</gene>
<feature type="compositionally biased region" description="Basic residues" evidence="1">
    <location>
        <begin position="515"/>
        <end position="526"/>
    </location>
</feature>
<feature type="compositionally biased region" description="Polar residues" evidence="1">
    <location>
        <begin position="683"/>
        <end position="694"/>
    </location>
</feature>
<feature type="compositionally biased region" description="Basic and acidic residues" evidence="1">
    <location>
        <begin position="671"/>
        <end position="682"/>
    </location>
</feature>
<evidence type="ECO:0000256" key="1">
    <source>
        <dbReference type="SAM" id="MobiDB-lite"/>
    </source>
</evidence>
<feature type="region of interest" description="Disordered" evidence="1">
    <location>
        <begin position="940"/>
        <end position="1069"/>
    </location>
</feature>
<protein>
    <submittedName>
        <fullName evidence="2">Uncharacterized protein</fullName>
    </submittedName>
</protein>
<evidence type="ECO:0000313" key="2">
    <source>
        <dbReference type="EMBL" id="KAK3859688.1"/>
    </source>
</evidence>
<feature type="region of interest" description="Disordered" evidence="1">
    <location>
        <begin position="319"/>
        <end position="630"/>
    </location>
</feature>
<feature type="compositionally biased region" description="Polar residues" evidence="1">
    <location>
        <begin position="91"/>
        <end position="102"/>
    </location>
</feature>
<sequence length="1153" mass="123164">MSGRRAGMGNPIVMVDVTCRSACDVMCCDGVDYVNSGHDSNGGCYVSLMVVLVVGSGVVGAIPLRSQPEVVFGTDFLRIQSDPQASHDPTKTSQVHARTLQAQHEPPTTHLEEGPFPGLDQTKILLEDLQRRPRNYRLSSRHLGKLDPHSSLSLPRLSSSSVPSPTPGAIQQHGSVRQSSTSRRTPQGLEAAVNPIKSTSKFASPPSPSERRATLPDQQEGEPVLYSSPSDIFPHTQDDYDYNYYNYYYMDDFYDESTVQEPILNLTEQKSDQTWIESEVTSQSPVTPSTTSTLTSTSTQITQNIPIQPAQFRTATTSLPTIANESSHYPSTTEKYKDNNSTIVVTPQKKIPDDQVQTHTSPLLQRGSKETSASRTDTRASLQLRSSSSRAQPPLSLSRGRKILPATIKSSSSPVVDTTDPSLVDPVLPELQQTVTTKLPHTKSQTTTETLKHDPQSLPRVNQESTSNNNNSEARKQEPSTDTQHSDQLTPPSSTKARSTRLLPKTQPALNTRTGGRRIKGSHKFVPRQYTGPRVFRYTTPASKAREQGRGTNPKNILRERQGSAPSSSTVMVEVRVQVPKTGDPGNEISPSSPSSASPSSTTVSFLHKSSTNSPILSTTVSPPASPQLPTLSASTYNPLLSSSASGSRMTVPQIGSSLDLKSFVNNTKPKQKDENIKENMPTERSQTEVSDTTLDQKEKNIKENPHQGRRVQAEKSEHQTTSFLLSDPLVVDLTSAASTTTTTTARRDSTFRPDPLLAAPHHRTKATTTPHPPTSTTTTTTTATPTTAGTTSTIPSTTTITGTTSTVTPDIITTFPPSTTFASTFITTSTTPSITTTTSNPSKSSTTNDTKNLREKHATDEADVAHSKSVHSNTGITPDPQTTPINTPSTTMSTTSTAGPELTEVDGLSQGVVEELQVRRGQNRGLDFQTSVVEVTGTVASDSSKNSALKAASASVPNTPSQTTLSEGQSKDQTSLSDPNTGTVIESQTSSLSQQATGAATQALPPVGSPLTQQGVAPQGVSPFGEAPEGLTPFGYAPKGLAPQGVVPKGLHPHGLSPKGSTPKGGANAGLTLVDATVGAGGADANSTVGYVVEEHNLSRFRLEEKTSDGFIIGEYGVVDHTTGDVNGVRYTADSTADPRLIYESLMKFLEL</sequence>
<feature type="region of interest" description="Disordered" evidence="1">
    <location>
        <begin position="82"/>
        <end position="118"/>
    </location>
</feature>
<feature type="region of interest" description="Disordered" evidence="1">
    <location>
        <begin position="665"/>
        <end position="718"/>
    </location>
</feature>
<reference evidence="2" key="1">
    <citation type="submission" date="2023-10" db="EMBL/GenBank/DDBJ databases">
        <title>Genome assemblies of two species of porcelain crab, Petrolisthes cinctipes and Petrolisthes manimaculis (Anomura: Porcellanidae).</title>
        <authorList>
            <person name="Angst P."/>
        </authorList>
    </citation>
    <scope>NUCLEOTIDE SEQUENCE</scope>
    <source>
        <strain evidence="2">PB745_01</strain>
        <tissue evidence="2">Gill</tissue>
    </source>
</reference>
<feature type="compositionally biased region" description="Polar residues" evidence="1">
    <location>
        <begin position="602"/>
        <end position="630"/>
    </location>
</feature>
<dbReference type="AlphaFoldDB" id="A0AAE1JZL9"/>
<feature type="compositionally biased region" description="Polar residues" evidence="1">
    <location>
        <begin position="172"/>
        <end position="185"/>
    </location>
</feature>
<feature type="region of interest" description="Disordered" evidence="1">
    <location>
        <begin position="138"/>
        <end position="233"/>
    </location>
</feature>
<feature type="compositionally biased region" description="Low complexity" evidence="1">
    <location>
        <begin position="831"/>
        <end position="851"/>
    </location>
</feature>
<dbReference type="Proteomes" id="UP001286313">
    <property type="component" value="Unassembled WGS sequence"/>
</dbReference>
<feature type="compositionally biased region" description="Basic and acidic residues" evidence="1">
    <location>
        <begin position="852"/>
        <end position="867"/>
    </location>
</feature>
<feature type="compositionally biased region" description="Polar residues" evidence="1">
    <location>
        <begin position="957"/>
        <end position="1001"/>
    </location>
</feature>
<feature type="compositionally biased region" description="Low complexity" evidence="1">
    <location>
        <begin position="590"/>
        <end position="601"/>
    </location>
</feature>
<accession>A0AAE1JZL9</accession>
<feature type="compositionally biased region" description="Basic and acidic residues" evidence="1">
    <location>
        <begin position="695"/>
        <end position="718"/>
    </location>
</feature>
<feature type="compositionally biased region" description="Polar residues" evidence="1">
    <location>
        <begin position="431"/>
        <end position="449"/>
    </location>
</feature>
<feature type="compositionally biased region" description="Low complexity" evidence="1">
    <location>
        <begin position="149"/>
        <end position="163"/>
    </location>
</feature>